<dbReference type="OrthoDB" id="4369457at2"/>
<dbReference type="InterPro" id="IPR039561">
    <property type="entry name" value="Peptidase_M15C"/>
</dbReference>
<dbReference type="RefSeq" id="WP_062962841.1">
    <property type="nucleotide sequence ID" value="NZ_JAJFOE010000001.1"/>
</dbReference>
<protein>
    <recommendedName>
        <fullName evidence="1">Peptidase M15C domain-containing protein</fullName>
    </recommendedName>
</protein>
<dbReference type="Gene3D" id="3.30.1380.10">
    <property type="match status" value="1"/>
</dbReference>
<feature type="domain" description="Peptidase M15C" evidence="1">
    <location>
        <begin position="75"/>
        <end position="133"/>
    </location>
</feature>
<gene>
    <name evidence="2" type="ORF">NCTC13184_05741</name>
</gene>
<dbReference type="InterPro" id="IPR009045">
    <property type="entry name" value="Zn_M74/Hedgehog-like"/>
</dbReference>
<evidence type="ECO:0000259" key="1">
    <source>
        <dbReference type="Pfam" id="PF13539"/>
    </source>
</evidence>
<evidence type="ECO:0000313" key="3">
    <source>
        <dbReference type="Proteomes" id="UP000255082"/>
    </source>
</evidence>
<dbReference type="EMBL" id="UGRU01000001">
    <property type="protein sequence ID" value="SUA47201.1"/>
    <property type="molecule type" value="Genomic_DNA"/>
</dbReference>
<dbReference type="Proteomes" id="UP000255082">
    <property type="component" value="Unassembled WGS sequence"/>
</dbReference>
<dbReference type="AlphaFoldDB" id="A0A378X3H2"/>
<name>A0A378X3H2_9NOCA</name>
<organism evidence="2 3">
    <name type="scientific">Nocardia africana</name>
    <dbReference type="NCBI Taxonomy" id="134964"/>
    <lineage>
        <taxon>Bacteria</taxon>
        <taxon>Bacillati</taxon>
        <taxon>Actinomycetota</taxon>
        <taxon>Actinomycetes</taxon>
        <taxon>Mycobacteriales</taxon>
        <taxon>Nocardiaceae</taxon>
        <taxon>Nocardia</taxon>
    </lineage>
</organism>
<reference evidence="2 3" key="1">
    <citation type="submission" date="2018-06" db="EMBL/GenBank/DDBJ databases">
        <authorList>
            <consortium name="Pathogen Informatics"/>
            <person name="Doyle S."/>
        </authorList>
    </citation>
    <scope>NUCLEOTIDE SEQUENCE [LARGE SCALE GENOMIC DNA]</scope>
    <source>
        <strain evidence="2 3">NCTC13184</strain>
    </source>
</reference>
<dbReference type="GO" id="GO:0008233">
    <property type="term" value="F:peptidase activity"/>
    <property type="evidence" value="ECO:0007669"/>
    <property type="project" value="InterPro"/>
</dbReference>
<sequence>MSFRTAYGNAWSENGWRMCNRDECEIVDGPHMDTAPLRSGAPAIILGDFVRRYDREVAPVISEVWGWSALNAVGDSNHLSGTAVDINAPQWAWGVRTMPATLVDRIEALVAEYEGAVFWGRWWDRPDEMHFQIGWPESDPRLDRIVAKITNPTPAYNPRTDPYVRTGFLQLIPPSRWPQ</sequence>
<evidence type="ECO:0000313" key="2">
    <source>
        <dbReference type="EMBL" id="SUA47201.1"/>
    </source>
</evidence>
<accession>A0A378X3H2</accession>
<dbReference type="SUPFAM" id="SSF55166">
    <property type="entry name" value="Hedgehog/DD-peptidase"/>
    <property type="match status" value="1"/>
</dbReference>
<dbReference type="Pfam" id="PF13539">
    <property type="entry name" value="Peptidase_M15_4"/>
    <property type="match status" value="1"/>
</dbReference>
<proteinExistence type="predicted"/>